<dbReference type="InterPro" id="IPR027417">
    <property type="entry name" value="P-loop_NTPase"/>
</dbReference>
<sequence length="175" mass="20172">MEEARNQTIYFITGASGVGKTTLVHLLREKYHNQPWSFFHFDSGGVPSLAQMEKEYGSPAAWQKAKTLEWIHLLVQDGVSTKIFMEGQTNPQFIQEGFAQQNFKNFKIILLDCPAPEVKQRLTIRRNQPELFTPHLVNWLNYLRAQAREQQIPIIETQHLTPPQLLAAFEKVIAL</sequence>
<proteinExistence type="predicted"/>
<reference evidence="1 2" key="1">
    <citation type="journal article" date="2018" name="Int. J. Syst. Evol. Microbiol.">
        <title>Adhaeribacter swui sp. nov., isolated from wet mud.</title>
        <authorList>
            <person name="Kim D.U."/>
            <person name="Kim K.W."/>
            <person name="Kang M.S."/>
            <person name="Kim J.Y."/>
            <person name="Jang J.H."/>
            <person name="Kim M.K."/>
        </authorList>
    </citation>
    <scope>NUCLEOTIDE SEQUENCE [LARGE SCALE GENOMIC DNA]</scope>
    <source>
        <strain evidence="1 2">KCTC 52873</strain>
    </source>
</reference>
<dbReference type="RefSeq" id="WP_185271248.1">
    <property type="nucleotide sequence ID" value="NZ_CP055156.1"/>
</dbReference>
<dbReference type="Gene3D" id="3.40.50.300">
    <property type="entry name" value="P-loop containing nucleotide triphosphate hydrolases"/>
    <property type="match status" value="1"/>
</dbReference>
<evidence type="ECO:0000313" key="2">
    <source>
        <dbReference type="Proteomes" id="UP000515237"/>
    </source>
</evidence>
<keyword evidence="2" id="KW-1185">Reference proteome</keyword>
<dbReference type="AlphaFoldDB" id="A0A7G7GC70"/>
<evidence type="ECO:0000313" key="1">
    <source>
        <dbReference type="EMBL" id="QNF34754.1"/>
    </source>
</evidence>
<name>A0A7G7GC70_9BACT</name>
<organism evidence="1 2">
    <name type="scientific">Adhaeribacter swui</name>
    <dbReference type="NCBI Taxonomy" id="2086471"/>
    <lineage>
        <taxon>Bacteria</taxon>
        <taxon>Pseudomonadati</taxon>
        <taxon>Bacteroidota</taxon>
        <taxon>Cytophagia</taxon>
        <taxon>Cytophagales</taxon>
        <taxon>Hymenobacteraceae</taxon>
        <taxon>Adhaeribacter</taxon>
    </lineage>
</organism>
<dbReference type="EMBL" id="CP055156">
    <property type="protein sequence ID" value="QNF34754.1"/>
    <property type="molecule type" value="Genomic_DNA"/>
</dbReference>
<dbReference type="SUPFAM" id="SSF52540">
    <property type="entry name" value="P-loop containing nucleoside triphosphate hydrolases"/>
    <property type="match status" value="1"/>
</dbReference>
<dbReference type="KEGG" id="aswu:HUW51_19210"/>
<accession>A0A7G7GC70</accession>
<protein>
    <submittedName>
        <fullName evidence="1">AAA family ATPase</fullName>
    </submittedName>
</protein>
<dbReference type="Proteomes" id="UP000515237">
    <property type="component" value="Chromosome"/>
</dbReference>
<gene>
    <name evidence="1" type="ORF">HUW51_19210</name>
</gene>